<keyword evidence="3 6" id="KW-0518">Myosin</keyword>
<protein>
    <recommendedName>
        <fullName evidence="14">Myosin heavy chain</fullName>
    </recommendedName>
</protein>
<keyword evidence="2 6" id="KW-0067">ATP-binding</keyword>
<dbReference type="Gene3D" id="2.30.29.30">
    <property type="entry name" value="Pleckstrin-homology domain (PH domain)/Phosphotyrosine-binding domain (PTB)"/>
    <property type="match status" value="1"/>
</dbReference>
<name>A0A9W7G3V9_9STRA</name>
<evidence type="ECO:0000256" key="5">
    <source>
        <dbReference type="ARBA" id="ARBA00023203"/>
    </source>
</evidence>
<keyword evidence="7" id="KW-0175">Coiled coil</keyword>
<dbReference type="Pfam" id="PF02174">
    <property type="entry name" value="IRS"/>
    <property type="match status" value="1"/>
</dbReference>
<evidence type="ECO:0000256" key="1">
    <source>
        <dbReference type="ARBA" id="ARBA00022741"/>
    </source>
</evidence>
<dbReference type="GO" id="GO:0000146">
    <property type="term" value="F:microfilament motor activity"/>
    <property type="evidence" value="ECO:0007669"/>
    <property type="project" value="TreeGrafter"/>
</dbReference>
<feature type="coiled-coil region" evidence="7">
    <location>
        <begin position="892"/>
        <end position="939"/>
    </location>
</feature>
<feature type="domain" description="Myosin motor" evidence="11">
    <location>
        <begin position="64"/>
        <end position="744"/>
    </location>
</feature>
<dbReference type="Gene3D" id="1.20.58.530">
    <property type="match status" value="1"/>
</dbReference>
<feature type="region of interest" description="Disordered" evidence="8">
    <location>
        <begin position="598"/>
        <end position="624"/>
    </location>
</feature>
<dbReference type="OrthoDB" id="6108017at2759"/>
<dbReference type="PROSITE" id="PS51456">
    <property type="entry name" value="MYOSIN_MOTOR"/>
    <property type="match status" value="1"/>
</dbReference>
<dbReference type="CDD" id="cd00124">
    <property type="entry name" value="MYSc"/>
    <property type="match status" value="1"/>
</dbReference>
<dbReference type="SMART" id="SM00242">
    <property type="entry name" value="MYSc"/>
    <property type="match status" value="1"/>
</dbReference>
<accession>A0A9W7G3V9</accession>
<evidence type="ECO:0000256" key="6">
    <source>
        <dbReference type="PROSITE-ProRule" id="PRU00782"/>
    </source>
</evidence>
<dbReference type="InterPro" id="IPR011993">
    <property type="entry name" value="PH-like_dom_sf"/>
</dbReference>
<dbReference type="InterPro" id="IPR001609">
    <property type="entry name" value="Myosin_head_motor_dom-like"/>
</dbReference>
<dbReference type="PROSITE" id="PS51016">
    <property type="entry name" value="MYTH4"/>
    <property type="match status" value="1"/>
</dbReference>
<dbReference type="Pfam" id="PF00063">
    <property type="entry name" value="Myosin_head"/>
    <property type="match status" value="1"/>
</dbReference>
<dbReference type="InterPro" id="IPR000857">
    <property type="entry name" value="MyTH4_dom"/>
</dbReference>
<keyword evidence="5 6" id="KW-0009">Actin-binding</keyword>
<dbReference type="Gene3D" id="1.20.5.4820">
    <property type="match status" value="1"/>
</dbReference>
<evidence type="ECO:0000256" key="4">
    <source>
        <dbReference type="ARBA" id="ARBA00023175"/>
    </source>
</evidence>
<organism evidence="12 13">
    <name type="scientific">Triparma columacea</name>
    <dbReference type="NCBI Taxonomy" id="722753"/>
    <lineage>
        <taxon>Eukaryota</taxon>
        <taxon>Sar</taxon>
        <taxon>Stramenopiles</taxon>
        <taxon>Ochrophyta</taxon>
        <taxon>Bolidophyceae</taxon>
        <taxon>Parmales</taxon>
        <taxon>Triparmaceae</taxon>
        <taxon>Triparma</taxon>
    </lineage>
</organism>
<keyword evidence="4 6" id="KW-0505">Motor protein</keyword>
<dbReference type="GO" id="GO:0005737">
    <property type="term" value="C:cytoplasm"/>
    <property type="evidence" value="ECO:0007669"/>
    <property type="project" value="TreeGrafter"/>
</dbReference>
<evidence type="ECO:0000259" key="9">
    <source>
        <dbReference type="PROSITE" id="PS50057"/>
    </source>
</evidence>
<keyword evidence="1 6" id="KW-0547">Nucleotide-binding</keyword>
<dbReference type="Gene3D" id="1.10.10.820">
    <property type="match status" value="1"/>
</dbReference>
<feature type="binding site" evidence="6">
    <location>
        <begin position="156"/>
        <end position="163"/>
    </location>
    <ligand>
        <name>ATP</name>
        <dbReference type="ChEBI" id="CHEBI:30616"/>
    </ligand>
</feature>
<evidence type="ECO:0000259" key="10">
    <source>
        <dbReference type="PROSITE" id="PS51016"/>
    </source>
</evidence>
<dbReference type="GO" id="GO:0007015">
    <property type="term" value="P:actin filament organization"/>
    <property type="evidence" value="ECO:0007669"/>
    <property type="project" value="TreeGrafter"/>
</dbReference>
<dbReference type="Gene3D" id="1.20.120.720">
    <property type="entry name" value="Myosin VI head, motor domain, U50 subdomain"/>
    <property type="match status" value="1"/>
</dbReference>
<dbReference type="Pfam" id="PF00784">
    <property type="entry name" value="MyTH4"/>
    <property type="match status" value="1"/>
</dbReference>
<dbReference type="GO" id="GO:0016020">
    <property type="term" value="C:membrane"/>
    <property type="evidence" value="ECO:0007669"/>
    <property type="project" value="TreeGrafter"/>
</dbReference>
<evidence type="ECO:0000313" key="13">
    <source>
        <dbReference type="Proteomes" id="UP001165065"/>
    </source>
</evidence>
<keyword evidence="13" id="KW-1185">Reference proteome</keyword>
<proteinExistence type="inferred from homology"/>
<feature type="region of interest" description="Actin-binding" evidence="6">
    <location>
        <begin position="627"/>
        <end position="649"/>
    </location>
</feature>
<evidence type="ECO:0000259" key="11">
    <source>
        <dbReference type="PROSITE" id="PS51456"/>
    </source>
</evidence>
<dbReference type="Gene3D" id="3.40.850.10">
    <property type="entry name" value="Kinesin motor domain"/>
    <property type="match status" value="1"/>
</dbReference>
<dbReference type="SMART" id="SM00139">
    <property type="entry name" value="MyTH4"/>
    <property type="match status" value="1"/>
</dbReference>
<dbReference type="Proteomes" id="UP001165065">
    <property type="component" value="Unassembled WGS sequence"/>
</dbReference>
<dbReference type="PROSITE" id="PS50057">
    <property type="entry name" value="FERM_3"/>
    <property type="match status" value="1"/>
</dbReference>
<evidence type="ECO:0000313" key="12">
    <source>
        <dbReference type="EMBL" id="GMI32063.1"/>
    </source>
</evidence>
<feature type="domain" description="MyTH4" evidence="10">
    <location>
        <begin position="1551"/>
        <end position="1699"/>
    </location>
</feature>
<feature type="domain" description="FERM" evidence="9">
    <location>
        <begin position="1704"/>
        <end position="2058"/>
    </location>
</feature>
<comment type="caution">
    <text evidence="12">The sequence shown here is derived from an EMBL/GenBank/DDBJ whole genome shotgun (WGS) entry which is preliminary data.</text>
</comment>
<evidence type="ECO:0008006" key="14">
    <source>
        <dbReference type="Google" id="ProtNLM"/>
    </source>
</evidence>
<dbReference type="PROSITE" id="PS50096">
    <property type="entry name" value="IQ"/>
    <property type="match status" value="1"/>
</dbReference>
<evidence type="ECO:0000256" key="2">
    <source>
        <dbReference type="ARBA" id="ARBA00022840"/>
    </source>
</evidence>
<evidence type="ECO:0000256" key="8">
    <source>
        <dbReference type="SAM" id="MobiDB-lite"/>
    </source>
</evidence>
<comment type="similarity">
    <text evidence="6">Belongs to the TRAFAC class myosin-kinesin ATPase superfamily. Myosin family.</text>
</comment>
<dbReference type="GO" id="GO:0051015">
    <property type="term" value="F:actin filament binding"/>
    <property type="evidence" value="ECO:0007669"/>
    <property type="project" value="TreeGrafter"/>
</dbReference>
<dbReference type="SUPFAM" id="SSF52540">
    <property type="entry name" value="P-loop containing nucleoside triphosphate hydrolases"/>
    <property type="match status" value="1"/>
</dbReference>
<dbReference type="GO" id="GO:0016459">
    <property type="term" value="C:myosin complex"/>
    <property type="evidence" value="ECO:0007669"/>
    <property type="project" value="UniProtKB-KW"/>
</dbReference>
<dbReference type="PRINTS" id="PR00193">
    <property type="entry name" value="MYOSINHEAVY"/>
</dbReference>
<dbReference type="PANTHER" id="PTHR13140">
    <property type="entry name" value="MYOSIN"/>
    <property type="match status" value="1"/>
</dbReference>
<dbReference type="InterPro" id="IPR027417">
    <property type="entry name" value="P-loop_NTPase"/>
</dbReference>
<dbReference type="PANTHER" id="PTHR13140:SF706">
    <property type="entry name" value="DILUTE CLASS UNCONVENTIONAL MYOSIN, ISOFORM C"/>
    <property type="match status" value="1"/>
</dbReference>
<dbReference type="Gene3D" id="1.25.40.530">
    <property type="entry name" value="MyTH4 domain"/>
    <property type="match status" value="1"/>
</dbReference>
<dbReference type="EMBL" id="BRYA01000015">
    <property type="protein sequence ID" value="GMI32063.1"/>
    <property type="molecule type" value="Genomic_DNA"/>
</dbReference>
<dbReference type="InterPro" id="IPR036961">
    <property type="entry name" value="Kinesin_motor_dom_sf"/>
</dbReference>
<evidence type="ECO:0000256" key="7">
    <source>
        <dbReference type="SAM" id="Coils"/>
    </source>
</evidence>
<evidence type="ECO:0000256" key="3">
    <source>
        <dbReference type="ARBA" id="ARBA00023123"/>
    </source>
</evidence>
<gene>
    <name evidence="12" type="ORF">TrCOL_g9161</name>
</gene>
<dbReference type="InterPro" id="IPR000299">
    <property type="entry name" value="FERM_domain"/>
</dbReference>
<dbReference type="InterPro" id="IPR038185">
    <property type="entry name" value="MyTH4_dom_sf"/>
</dbReference>
<dbReference type="InterPro" id="IPR002404">
    <property type="entry name" value="IRS_PTB"/>
</dbReference>
<reference evidence="13" key="1">
    <citation type="journal article" date="2023" name="Commun. Biol.">
        <title>Genome analysis of Parmales, the sister group of diatoms, reveals the evolutionary specialization of diatoms from phago-mixotrophs to photoautotrophs.</title>
        <authorList>
            <person name="Ban H."/>
            <person name="Sato S."/>
            <person name="Yoshikawa S."/>
            <person name="Yamada K."/>
            <person name="Nakamura Y."/>
            <person name="Ichinomiya M."/>
            <person name="Sato N."/>
            <person name="Blanc-Mathieu R."/>
            <person name="Endo H."/>
            <person name="Kuwata A."/>
            <person name="Ogata H."/>
        </authorList>
    </citation>
    <scope>NUCLEOTIDE SEQUENCE [LARGE SCALE GENOMIC DNA]</scope>
</reference>
<sequence>MTTFEEGTWVWKPDDEHHTIPCKVLGTFKAGAAGKLRDEQGEDYAVDGEKSSALTPCEEQCLSSKVDNLIKLNDLNENSILHNLRIRFKLDKIYTSVSSILISVNPFKMLPLYTPEIMESYVNGIRGKDPHVFAIGYQAYNNMMSENSNQSVIISGESGAGKSEATKLILQFLSDLSGRASSTSKAVSNIEQQILQANPIMEAFGNAKTVRNNNSSRFGKLITVKFKGGCINGASIINYLLEKSRVVMQSKGERNYHIFYQLLAAVDCNATLKTELNLESPDFYDYVNKSGVTSIDGVSDEKEFDDLVSAMDALHFTEDEKISTWKIVAAVLKLGNVKFDVDVKGTADDGAKISNFDVLESAAILIGCDAKALEKALCFRNVGNRSVILVSYSVKEAETMRDALVKTIYGEVFQWLINRINTTIDTPVDSPTIIGVLDIFGFECFVRNSFEQMCINYCNEKLQFHFNEHIFRLEQEMYAAEGVVVPSTDFKDNQPTLDLLEAPKGQGIFAMIDEEINVPKGSDTGFLNKATTKHAKHPNFEKPKPKACEDAANCFGVVHYAGTVYYNVANFLEKNKDSLHPDVMSTLRASSMEFLTEVLPKPPPTTPGRRGGKSSKKTLGSQFKQQQQDLMDTLNATYPHFVRCMKPNTLLKGSVFQEDLMLAQLRYSGLLEVCRIRKLGFPVRRDFDEFFKRYKAIAPSATDLDSLLGILEGDGKLPKDQFQKGKTKVFMRNAIAQDLEIARDEAFLAHALKVQTYIRGFVMRVRFKSWHKIIAAVESAVAARDEALVSSALDECAELPFHGVHLQVVKDAKVLQQRLVEEKEVAALLTNAIEQRDLDVLRSAVSAANAMDPPLVHEALNSAAAIIKELEAELALRAEITVAVNKRDLALIDELLLKAETMNLECEEVNQANVLKQRLEEEKEAMENLKSAIDSRDIKALSAFLATCAEMGLSSPDITEGRKLEETLLAEASARKALAAAVAERKIQSIESAIKKATDVGVTDSSEFSDASALLKVLLDEKAATEELAAATSARDASRINAALAKADSLSLKNSEYSNAIAMKDALKKEDDCKAALVAACSSGNADALSAALSTASSIGLSGAEVTAATEALSKAGAASAMSGKLLSCNTSTEAEIEALLKEADTMGLSGSSEYSAAQASLAKAKEAAALVGKLLQEGQTFAVMTKLMAEAELLGLATRYPSEMAQAAEALQWLAMQDKVETNLDAANASKDLDAMNTWLKYANDNNITSDKVTQGTKNKIRLEKEIELIAKITASIDSNDIEALKKLIEEADKKGIVGDKVSQGKVLADRDKIVSETMAKIKKADEESNMELMNEAFDMVIQLGLEGPEIEEAKAKKDALTKVDACSKTLAAAIKTLSVKIYSKGGIVEGDNKPLVTAIAEAESNGLPTTHRTLVGAKELVDKMEKQLVVQKQCLDALESGEKTALKAALKAADDLELQLQSKDDIKVSLKEIRDHENMLLEEAGGVTEAPDMGELDPEELELEREERRNEAMNTKYRFWNFSSLRSPDDYAKGILLSKKKVKEGMLKWQETLIPKSLLDLSKDNNKLAININRCLLGYMGDKQMSFPATLAHDILTKGLESPLLRDEIYMQLMKQLSHNPKADSIAKGWQLMCMCVSTFPPSEDFDKFVMNFILSKVEGVGAVKNYAKYCLRTLEGMLTSGASGFVPSVEEIQAYKERPPILASIELVDGQILSEDLPVTPDLAVGKVTEICAHFLELFDENIDTMGIFVYDLGPSEDLNDGMERKPLNPMIKDLVRTPRPLRKEEYLGDVIVHKARQGREFKFVFKKKIFLKSEYYRQDNLPEGEGGYISLSDPPDEQYNRLLYLQGEDEAITSGNLTVDSLEEVIKISSLSMCYNFSEEYPTDSDSFFENDCMSFIPEAWHDAQTEEKWATDLIEARDGVMAISDDDEMRKYKIEAMFVNAIKSNKYYGGHMFCCKRAYINLTSDDENFELPDDITLCYGEDGLHIFDSNEIGELYHFGFADIIRWGGSSRQFSLVLWSADTETTVELMLHTAQATDMAAIILDHINAIMAAQEE</sequence>
<dbReference type="FunFam" id="1.10.10.820:FF:000001">
    <property type="entry name" value="Myosin heavy chain"/>
    <property type="match status" value="1"/>
</dbReference>
<dbReference type="GO" id="GO:0005524">
    <property type="term" value="F:ATP binding"/>
    <property type="evidence" value="ECO:0007669"/>
    <property type="project" value="UniProtKB-UniRule"/>
</dbReference>